<organism evidence="5 6">
    <name type="scientific">Nitrosomonas stercoris</name>
    <dbReference type="NCBI Taxonomy" id="1444684"/>
    <lineage>
        <taxon>Bacteria</taxon>
        <taxon>Pseudomonadati</taxon>
        <taxon>Pseudomonadota</taxon>
        <taxon>Betaproteobacteria</taxon>
        <taxon>Nitrosomonadales</taxon>
        <taxon>Nitrosomonadaceae</taxon>
        <taxon>Nitrosomonas</taxon>
    </lineage>
</organism>
<evidence type="ECO:0000256" key="2">
    <source>
        <dbReference type="ARBA" id="ARBA00023125"/>
    </source>
</evidence>
<dbReference type="InterPro" id="IPR004437">
    <property type="entry name" value="ParB/RepB/Spo0J"/>
</dbReference>
<evidence type="ECO:0000256" key="1">
    <source>
        <dbReference type="ARBA" id="ARBA00006295"/>
    </source>
</evidence>
<dbReference type="EMBL" id="AP019756">
    <property type="protein sequence ID" value="BBL35997.1"/>
    <property type="molecule type" value="Genomic_DNA"/>
</dbReference>
<feature type="region of interest" description="Disordered" evidence="3">
    <location>
        <begin position="214"/>
        <end position="267"/>
    </location>
</feature>
<keyword evidence="5" id="KW-0614">Plasmid</keyword>
<dbReference type="SMART" id="SM00470">
    <property type="entry name" value="ParB"/>
    <property type="match status" value="1"/>
</dbReference>
<dbReference type="InterPro" id="IPR036086">
    <property type="entry name" value="ParB/Sulfiredoxin_sf"/>
</dbReference>
<dbReference type="Proteomes" id="UP000316473">
    <property type="component" value="Plasmid plasmid 1"/>
</dbReference>
<reference evidence="5 6" key="1">
    <citation type="submission" date="2019-06" db="EMBL/GenBank/DDBJ databases">
        <title>Nitrosomonas stercoris KYUHI-S whole genome shotgun sequence.</title>
        <authorList>
            <person name="Nakagawa T."/>
            <person name="Tsuchiya Y."/>
            <person name="Takahashi R."/>
        </authorList>
    </citation>
    <scope>NUCLEOTIDE SEQUENCE [LARGE SCALE GENOMIC DNA]</scope>
    <source>
        <strain evidence="5 6">KYUHI-S</strain>
        <plasmid evidence="6">1 dna</plasmid>
    </source>
</reference>
<keyword evidence="2" id="KW-0238">DNA-binding</keyword>
<dbReference type="InterPro" id="IPR050336">
    <property type="entry name" value="Chromosome_partition/occlusion"/>
</dbReference>
<accession>A0A4Y1YS92</accession>
<gene>
    <name evidence="5" type="ORF">Nstercoris_02276</name>
</gene>
<feature type="compositionally biased region" description="Polar residues" evidence="3">
    <location>
        <begin position="252"/>
        <end position="263"/>
    </location>
</feature>
<dbReference type="InterPro" id="IPR003115">
    <property type="entry name" value="ParB_N"/>
</dbReference>
<dbReference type="AlphaFoldDB" id="A0A4Y1YS92"/>
<feature type="domain" description="ParB-like N-terminal" evidence="4">
    <location>
        <begin position="30"/>
        <end position="121"/>
    </location>
</feature>
<dbReference type="KEGG" id="nst:Nstercoris_02276"/>
<dbReference type="GO" id="GO:0003677">
    <property type="term" value="F:DNA binding"/>
    <property type="evidence" value="ECO:0007669"/>
    <property type="project" value="UniProtKB-KW"/>
</dbReference>
<keyword evidence="6" id="KW-1185">Reference proteome</keyword>
<feature type="compositionally biased region" description="Basic and acidic residues" evidence="3">
    <location>
        <begin position="242"/>
        <end position="251"/>
    </location>
</feature>
<comment type="similarity">
    <text evidence="1">Belongs to the ParB family.</text>
</comment>
<dbReference type="FunFam" id="3.90.1530.30:FF:000001">
    <property type="entry name" value="Chromosome partitioning protein ParB"/>
    <property type="match status" value="1"/>
</dbReference>
<evidence type="ECO:0000259" key="4">
    <source>
        <dbReference type="SMART" id="SM00470"/>
    </source>
</evidence>
<evidence type="ECO:0000256" key="3">
    <source>
        <dbReference type="SAM" id="MobiDB-lite"/>
    </source>
</evidence>
<dbReference type="PANTHER" id="PTHR33375:SF1">
    <property type="entry name" value="CHROMOSOME-PARTITIONING PROTEIN PARB-RELATED"/>
    <property type="match status" value="1"/>
</dbReference>
<sequence>MNNPIIKAAAGRFGKGIQSLAVEQSVAKIPEIPLNLLTIKKQVRVEFEDDAHPLSELADDIKTRGVLQPILVRPVQGGKYELVAGERRYRAAKMAGLEAIPALVKPMTDEEAAEAQFIENIKRKNLTLQEEAQRIQRDLDTCGGDIAAVLKKYGKPKSGRAWIYKMRGLLNLSEQAQRLISENITADIEVINDIRQIEKINPEKARETVDRLEEANAAKSGNMREISRGAKAEVAPTKRQVAKKDNKKVKENQATSSSNQLNNEARDDILQVDDEVSRAALEKTLRAFFDKGANTVEWVAAVSEGIRQGDYTHSSMGRLKLAALSAGFAKSDNFNLDGLIDKAKHL</sequence>
<protein>
    <submittedName>
        <fullName evidence="5">Nucleoid occlusion protein</fullName>
    </submittedName>
</protein>
<geneLocation type="plasmid" evidence="6">
    <name>1 dna</name>
</geneLocation>
<evidence type="ECO:0000313" key="6">
    <source>
        <dbReference type="Proteomes" id="UP000316473"/>
    </source>
</evidence>
<dbReference type="NCBIfam" id="TIGR00180">
    <property type="entry name" value="parB_part"/>
    <property type="match status" value="1"/>
</dbReference>
<dbReference type="Gene3D" id="1.10.10.2830">
    <property type="match status" value="1"/>
</dbReference>
<dbReference type="GO" id="GO:0007059">
    <property type="term" value="P:chromosome segregation"/>
    <property type="evidence" value="ECO:0007669"/>
    <property type="project" value="TreeGrafter"/>
</dbReference>
<dbReference type="CDD" id="cd16393">
    <property type="entry name" value="SPO0J_N"/>
    <property type="match status" value="1"/>
</dbReference>
<dbReference type="PANTHER" id="PTHR33375">
    <property type="entry name" value="CHROMOSOME-PARTITIONING PROTEIN PARB-RELATED"/>
    <property type="match status" value="1"/>
</dbReference>
<dbReference type="SUPFAM" id="SSF109709">
    <property type="entry name" value="KorB DNA-binding domain-like"/>
    <property type="match status" value="1"/>
</dbReference>
<dbReference type="GO" id="GO:0005694">
    <property type="term" value="C:chromosome"/>
    <property type="evidence" value="ECO:0007669"/>
    <property type="project" value="TreeGrafter"/>
</dbReference>
<proteinExistence type="inferred from homology"/>
<dbReference type="Pfam" id="PF02195">
    <property type="entry name" value="ParB_N"/>
    <property type="match status" value="1"/>
</dbReference>
<dbReference type="Gene3D" id="3.90.1530.30">
    <property type="match status" value="1"/>
</dbReference>
<dbReference type="SUPFAM" id="SSF110849">
    <property type="entry name" value="ParB/Sulfiredoxin"/>
    <property type="match status" value="1"/>
</dbReference>
<evidence type="ECO:0000313" key="5">
    <source>
        <dbReference type="EMBL" id="BBL35997.1"/>
    </source>
</evidence>
<name>A0A4Y1YS92_9PROT</name>